<reference evidence="14 15" key="1">
    <citation type="journal article" date="2019" name="Int. J. Syst. Evol. Microbiol.">
        <title>The Global Catalogue of Microorganisms (GCM) 10K type strain sequencing project: providing services to taxonomists for standard genome sequencing and annotation.</title>
        <authorList>
            <consortium name="The Broad Institute Genomics Platform"/>
            <consortium name="The Broad Institute Genome Sequencing Center for Infectious Disease"/>
            <person name="Wu L."/>
            <person name="Ma J."/>
        </authorList>
    </citation>
    <scope>NUCLEOTIDE SEQUENCE [LARGE SCALE GENOMIC DNA]</scope>
    <source>
        <strain evidence="14 15">JCM 16343</strain>
    </source>
</reference>
<dbReference type="Proteomes" id="UP001501787">
    <property type="component" value="Unassembled WGS sequence"/>
</dbReference>
<evidence type="ECO:0000256" key="3">
    <source>
        <dbReference type="ARBA" id="ARBA00022516"/>
    </source>
</evidence>
<keyword evidence="2 12" id="KW-1003">Cell membrane</keyword>
<dbReference type="PANTHER" id="PTHR10067:SF6">
    <property type="entry name" value="PHOSPHATIDYLSERINE DECARBOXYLASE PROENZYME, MITOCHONDRIAL"/>
    <property type="match status" value="1"/>
</dbReference>
<feature type="active site" description="Charge relay system; for autoendoproteolytic cleavage activity" evidence="12">
    <location>
        <position position="88"/>
    </location>
</feature>
<comment type="PTM">
    <text evidence="12">Is synthesized initially as an inactive proenzyme. Formation of the active enzyme involves a self-maturation process in which the active site pyruvoyl group is generated from an internal serine residue via an autocatalytic post-translational modification. Two non-identical subunits are generated from the proenzyme in this reaction, and the pyruvate is formed at the N-terminus of the alpha chain, which is derived from the carboxyl end of the proenzyme. The autoendoproteolytic cleavage occurs by a canonical serine protease mechanism, in which the side chain hydroxyl group of the serine supplies its oxygen atom to form the C-terminus of the beta chain, while the remainder of the serine residue undergoes an oxidative deamination to produce ammonia and the pyruvoyl prosthetic group on the alpha chain. During this reaction, the Ser that is part of the protease active site of the proenzyme becomes the pyruvoyl prosthetic group, which constitutes an essential element of the active site of the mature decarboxylase.</text>
</comment>
<keyword evidence="6 12" id="KW-0472">Membrane</keyword>
<keyword evidence="15" id="KW-1185">Reference proteome</keyword>
<dbReference type="EC" id="4.1.1.65" evidence="12"/>
<comment type="function">
    <text evidence="12">Catalyzes the formation of phosphatidylethanolamine (PtdEtn) from phosphatidylserine (PtdSer).</text>
</comment>
<feature type="active site" description="Schiff-base intermediate with substrate; via pyruvic acid; for decarboxylase activity" evidence="12">
    <location>
        <position position="242"/>
    </location>
</feature>
<evidence type="ECO:0000256" key="4">
    <source>
        <dbReference type="ARBA" id="ARBA00022793"/>
    </source>
</evidence>
<gene>
    <name evidence="14" type="primary">asd_1</name>
    <name evidence="12" type="synonym">psd</name>
    <name evidence="14" type="ORF">GCM10009129_11990</name>
</gene>
<keyword evidence="5 12" id="KW-0443">Lipid metabolism</keyword>
<organism evidence="14 15">
    <name type="scientific">Psychrobacter aestuarii</name>
    <dbReference type="NCBI Taxonomy" id="556327"/>
    <lineage>
        <taxon>Bacteria</taxon>
        <taxon>Pseudomonadati</taxon>
        <taxon>Pseudomonadota</taxon>
        <taxon>Gammaproteobacteria</taxon>
        <taxon>Moraxellales</taxon>
        <taxon>Moraxellaceae</taxon>
        <taxon>Psychrobacter</taxon>
    </lineage>
</organism>
<name>A0ABN0VSI7_9GAMM</name>
<comment type="caution">
    <text evidence="14">The sequence shown here is derived from an EMBL/GenBank/DDBJ whole genome shotgun (WGS) entry which is preliminary data.</text>
</comment>
<dbReference type="EMBL" id="BAAAFR010000002">
    <property type="protein sequence ID" value="GAA0316253.1"/>
    <property type="molecule type" value="Genomic_DNA"/>
</dbReference>
<evidence type="ECO:0000256" key="11">
    <source>
        <dbReference type="ARBA" id="ARBA00023317"/>
    </source>
</evidence>
<evidence type="ECO:0000256" key="2">
    <source>
        <dbReference type="ARBA" id="ARBA00022475"/>
    </source>
</evidence>
<evidence type="ECO:0000256" key="9">
    <source>
        <dbReference type="ARBA" id="ARBA00023239"/>
    </source>
</evidence>
<comment type="subunit">
    <text evidence="12">Heterodimer of a large membrane-associated beta subunit and a small pyruvoyl-containing alpha subunit.</text>
</comment>
<evidence type="ECO:0000256" key="7">
    <source>
        <dbReference type="ARBA" id="ARBA00023145"/>
    </source>
</evidence>
<dbReference type="Pfam" id="PF02666">
    <property type="entry name" value="PS_Dcarbxylase"/>
    <property type="match status" value="1"/>
</dbReference>
<feature type="modified residue" description="Pyruvic acid (Ser); by autocatalysis" evidence="12">
    <location>
        <position position="242"/>
    </location>
</feature>
<dbReference type="InterPro" id="IPR033177">
    <property type="entry name" value="PSD-B"/>
</dbReference>
<evidence type="ECO:0000256" key="6">
    <source>
        <dbReference type="ARBA" id="ARBA00023136"/>
    </source>
</evidence>
<feature type="region of interest" description="Disordered" evidence="13">
    <location>
        <begin position="289"/>
        <end position="320"/>
    </location>
</feature>
<evidence type="ECO:0000256" key="13">
    <source>
        <dbReference type="SAM" id="MobiDB-lite"/>
    </source>
</evidence>
<evidence type="ECO:0000256" key="1">
    <source>
        <dbReference type="ARBA" id="ARBA00005189"/>
    </source>
</evidence>
<evidence type="ECO:0000256" key="10">
    <source>
        <dbReference type="ARBA" id="ARBA00023264"/>
    </source>
</evidence>
<keyword evidence="8 12" id="KW-0594">Phospholipid biosynthesis</keyword>
<comment type="pathway">
    <text evidence="12">Phospholipid metabolism; phosphatidylethanolamine biosynthesis; phosphatidylethanolamine from CDP-diacylglycerol: step 2/2.</text>
</comment>
<feature type="site" description="Cleavage (non-hydrolytic); by autocatalysis" evidence="12">
    <location>
        <begin position="241"/>
        <end position="242"/>
    </location>
</feature>
<keyword evidence="3 12" id="KW-0444">Lipid biosynthesis</keyword>
<protein>
    <recommendedName>
        <fullName evidence="12">Phosphatidylserine decarboxylase proenzyme</fullName>
        <ecNumber evidence="12">4.1.1.65</ecNumber>
    </recommendedName>
    <component>
        <recommendedName>
            <fullName evidence="12">Phosphatidylserine decarboxylase alpha chain</fullName>
        </recommendedName>
    </component>
    <component>
        <recommendedName>
            <fullName evidence="12">Phosphatidylserine decarboxylase beta chain</fullName>
        </recommendedName>
    </component>
</protein>
<keyword evidence="9 12" id="KW-0456">Lyase</keyword>
<accession>A0ABN0VSI7</accession>
<comment type="cofactor">
    <cofactor evidence="12">
        <name>pyruvate</name>
        <dbReference type="ChEBI" id="CHEBI:15361"/>
    </cofactor>
    <text evidence="12">Binds 1 pyruvoyl group covalently per subunit.</text>
</comment>
<sequence length="320" mass="35073">MNLFTTLQQLVPQQRLSEVAGRLAASRHPMVKRAFIRSFAKAYDVKLDDYARQNLNQYESFNDFFTRELKTDARQIERGDHGIVCPADGVISQLGQIHENKLLQAKGRYYDIGQLLANSDDGSHFLDGSFATIYLAPSNYHRVHMPFAGTLTKTRYVPGTLFSVNTTTATHIPDLFARNERLVCMFDTEYGKAAVVMVGAMIVAGIETCATGKISRTEHIQEQTHNLRLMQGDELGRFYLGSTAIVVLPKAAGMHWQTHLRAQMPVVMGQLLGSAVAPSEAAVTPVADTAATANTPSSTVDLATPKAEIPTEGPLPPKTP</sequence>
<comment type="similarity">
    <text evidence="12">Belongs to the phosphatidylserine decarboxylase family. PSD-B subfamily. Prokaryotic type I sub-subfamily.</text>
</comment>
<dbReference type="NCBIfam" id="TIGR00163">
    <property type="entry name" value="PS_decarb"/>
    <property type="match status" value="1"/>
</dbReference>
<dbReference type="InterPro" id="IPR033178">
    <property type="entry name" value="PSD_type1_pro"/>
</dbReference>
<proteinExistence type="inferred from homology"/>
<feature type="active site" description="Charge relay system; for autoendoproteolytic cleavage activity" evidence="12">
    <location>
        <position position="242"/>
    </location>
</feature>
<comment type="subcellular location">
    <subcellularLocation>
        <location evidence="12">Cell membrane</location>
        <topology evidence="12">Peripheral membrane protein</topology>
    </subcellularLocation>
</comment>
<keyword evidence="11 12" id="KW-0670">Pyruvate</keyword>
<evidence type="ECO:0000313" key="15">
    <source>
        <dbReference type="Proteomes" id="UP001501787"/>
    </source>
</evidence>
<evidence type="ECO:0000256" key="5">
    <source>
        <dbReference type="ARBA" id="ARBA00023098"/>
    </source>
</evidence>
<evidence type="ECO:0000313" key="14">
    <source>
        <dbReference type="EMBL" id="GAA0316253.1"/>
    </source>
</evidence>
<dbReference type="PANTHER" id="PTHR10067">
    <property type="entry name" value="PHOSPHATIDYLSERINE DECARBOXYLASE"/>
    <property type="match status" value="1"/>
</dbReference>
<feature type="active site" description="Charge relay system; for autoendoproteolytic cleavage activity" evidence="12">
    <location>
        <position position="144"/>
    </location>
</feature>
<keyword evidence="7 12" id="KW-0865">Zymogen</keyword>
<feature type="chain" id="PRO_5044936808" description="Phosphatidylserine decarboxylase alpha chain" evidence="12">
    <location>
        <begin position="242"/>
        <end position="320"/>
    </location>
</feature>
<feature type="chain" id="PRO_5044936807" description="Phosphatidylserine decarboxylase beta chain" evidence="12">
    <location>
        <begin position="1"/>
        <end position="241"/>
    </location>
</feature>
<dbReference type="InterPro" id="IPR003817">
    <property type="entry name" value="PS_Dcarbxylase"/>
</dbReference>
<comment type="pathway">
    <text evidence="1">Lipid metabolism.</text>
</comment>
<evidence type="ECO:0000256" key="12">
    <source>
        <dbReference type="HAMAP-Rule" id="MF_00662"/>
    </source>
</evidence>
<evidence type="ECO:0000256" key="8">
    <source>
        <dbReference type="ARBA" id="ARBA00023209"/>
    </source>
</evidence>
<comment type="catalytic activity">
    <reaction evidence="12">
        <text>a 1,2-diacyl-sn-glycero-3-phospho-L-serine + H(+) = a 1,2-diacyl-sn-glycero-3-phosphoethanolamine + CO2</text>
        <dbReference type="Rhea" id="RHEA:20828"/>
        <dbReference type="ChEBI" id="CHEBI:15378"/>
        <dbReference type="ChEBI" id="CHEBI:16526"/>
        <dbReference type="ChEBI" id="CHEBI:57262"/>
        <dbReference type="ChEBI" id="CHEBI:64612"/>
        <dbReference type="EC" id="4.1.1.65"/>
    </reaction>
</comment>
<keyword evidence="10 12" id="KW-1208">Phospholipid metabolism</keyword>
<keyword evidence="4 12" id="KW-0210">Decarboxylase</keyword>
<dbReference type="HAMAP" id="MF_00662">
    <property type="entry name" value="PS_decarb_PSD_B_type1"/>
    <property type="match status" value="1"/>
</dbReference>